<dbReference type="Gene3D" id="3.40.50.300">
    <property type="entry name" value="P-loop containing nucleotide triphosphate hydrolases"/>
    <property type="match status" value="1"/>
</dbReference>
<feature type="domain" description="ATPase AAA-type core" evidence="4">
    <location>
        <begin position="30"/>
        <end position="138"/>
    </location>
</feature>
<dbReference type="GO" id="GO:0005524">
    <property type="term" value="F:ATP binding"/>
    <property type="evidence" value="ECO:0007669"/>
    <property type="project" value="UniProtKB-KW"/>
</dbReference>
<sequence length="140" mass="15112">FIRSLQAQLKIQEQRKSLGLPVDESQTLHMIFKGNPGTGKTTMARIVGEVLYNIGVLNSKTFVETDRSGLVAGYVGQTAIKTKDKLESALGGIIFIDEAYSLSQDGGSGSNFGKEAIDTLVKVMDDNRDNLLVILAGYSN</sequence>
<evidence type="ECO:0000259" key="4">
    <source>
        <dbReference type="Pfam" id="PF00004"/>
    </source>
</evidence>
<dbReference type="FunFam" id="3.40.50.300:FF:000216">
    <property type="entry name" value="Type VII secretion ATPase EccA"/>
    <property type="match status" value="1"/>
</dbReference>
<dbReference type="EMBL" id="WNVC01001221">
    <property type="protein sequence ID" value="MDZ5001275.1"/>
    <property type="molecule type" value="Genomic_DNA"/>
</dbReference>
<dbReference type="Proteomes" id="UP001291306">
    <property type="component" value="Unassembled WGS sequence"/>
</dbReference>
<name>A0AAW9IFK6_CLOPF</name>
<dbReference type="SUPFAM" id="SSF52540">
    <property type="entry name" value="P-loop containing nucleoside triphosphate hydrolases"/>
    <property type="match status" value="1"/>
</dbReference>
<dbReference type="Pfam" id="PF00004">
    <property type="entry name" value="AAA"/>
    <property type="match status" value="1"/>
</dbReference>
<dbReference type="RefSeq" id="WP_322459381.1">
    <property type="nucleotide sequence ID" value="NZ_WNVC01001221.1"/>
</dbReference>
<dbReference type="InterPro" id="IPR027417">
    <property type="entry name" value="P-loop_NTPase"/>
</dbReference>
<dbReference type="InterPro" id="IPR003959">
    <property type="entry name" value="ATPase_AAA_core"/>
</dbReference>
<keyword evidence="2" id="KW-0547">Nucleotide-binding</keyword>
<dbReference type="InterPro" id="IPR000641">
    <property type="entry name" value="CbxX/CfxQ"/>
</dbReference>
<feature type="non-terminal residue" evidence="5">
    <location>
        <position position="140"/>
    </location>
</feature>
<gene>
    <name evidence="5" type="ORF">GNF79_19910</name>
</gene>
<keyword evidence="3" id="KW-0067">ATP-binding</keyword>
<accession>A0AAW9IFK6</accession>
<dbReference type="PANTHER" id="PTHR43392">
    <property type="entry name" value="AAA-TYPE ATPASE FAMILY PROTEIN / ANKYRIN REPEAT FAMILY PROTEIN"/>
    <property type="match status" value="1"/>
</dbReference>
<dbReference type="CDD" id="cd00009">
    <property type="entry name" value="AAA"/>
    <property type="match status" value="1"/>
</dbReference>
<proteinExistence type="inferred from homology"/>
<reference evidence="5" key="1">
    <citation type="submission" date="2019-11" db="EMBL/GenBank/DDBJ databases">
        <title>Characterization of Clostridium perfringens isolates from swine manure treated agricultural soils.</title>
        <authorList>
            <person name="Wushke S.T."/>
        </authorList>
    </citation>
    <scope>NUCLEOTIDE SEQUENCE</scope>
    <source>
        <strain evidence="5">X26</strain>
    </source>
</reference>
<dbReference type="PANTHER" id="PTHR43392:SF2">
    <property type="entry name" value="AAA-TYPE ATPASE FAMILY PROTEIN _ ANKYRIN REPEAT FAMILY PROTEIN"/>
    <property type="match status" value="1"/>
</dbReference>
<feature type="non-terminal residue" evidence="5">
    <location>
        <position position="1"/>
    </location>
</feature>
<dbReference type="AlphaFoldDB" id="A0AAW9IFK6"/>
<dbReference type="PRINTS" id="PR00819">
    <property type="entry name" value="CBXCFQXSUPER"/>
</dbReference>
<evidence type="ECO:0000313" key="6">
    <source>
        <dbReference type="Proteomes" id="UP001291306"/>
    </source>
</evidence>
<organism evidence="5 6">
    <name type="scientific">Clostridium perfringens</name>
    <dbReference type="NCBI Taxonomy" id="1502"/>
    <lineage>
        <taxon>Bacteria</taxon>
        <taxon>Bacillati</taxon>
        <taxon>Bacillota</taxon>
        <taxon>Clostridia</taxon>
        <taxon>Eubacteriales</taxon>
        <taxon>Clostridiaceae</taxon>
        <taxon>Clostridium</taxon>
    </lineage>
</organism>
<evidence type="ECO:0000256" key="2">
    <source>
        <dbReference type="ARBA" id="ARBA00022741"/>
    </source>
</evidence>
<evidence type="ECO:0000313" key="5">
    <source>
        <dbReference type="EMBL" id="MDZ5001275.1"/>
    </source>
</evidence>
<dbReference type="InterPro" id="IPR050773">
    <property type="entry name" value="CbxX/CfxQ_RuBisCO_ESX"/>
</dbReference>
<evidence type="ECO:0000256" key="3">
    <source>
        <dbReference type="ARBA" id="ARBA00022840"/>
    </source>
</evidence>
<comment type="caution">
    <text evidence="5">The sequence shown here is derived from an EMBL/GenBank/DDBJ whole genome shotgun (WGS) entry which is preliminary data.</text>
</comment>
<dbReference type="GO" id="GO:0016887">
    <property type="term" value="F:ATP hydrolysis activity"/>
    <property type="evidence" value="ECO:0007669"/>
    <property type="project" value="InterPro"/>
</dbReference>
<comment type="similarity">
    <text evidence="1">Belongs to the CbxX/CfxQ family.</text>
</comment>
<evidence type="ECO:0000256" key="1">
    <source>
        <dbReference type="ARBA" id="ARBA00010378"/>
    </source>
</evidence>
<protein>
    <submittedName>
        <fullName evidence="5">AAA family ATPase</fullName>
    </submittedName>
</protein>